<accession>A0ACC5R5R4</accession>
<evidence type="ECO:0000313" key="2">
    <source>
        <dbReference type="Proteomes" id="UP000616151"/>
    </source>
</evidence>
<keyword evidence="2" id="KW-1185">Reference proteome</keyword>
<proteinExistence type="predicted"/>
<gene>
    <name evidence="1" type="ORF">JHL16_16640</name>
</gene>
<dbReference type="Proteomes" id="UP000616151">
    <property type="component" value="Unassembled WGS sequence"/>
</dbReference>
<organism evidence="1 2">
    <name type="scientific">Taklimakanibacter albus</name>
    <dbReference type="NCBI Taxonomy" id="2800327"/>
    <lineage>
        <taxon>Bacteria</taxon>
        <taxon>Pseudomonadati</taxon>
        <taxon>Pseudomonadota</taxon>
        <taxon>Alphaproteobacteria</taxon>
        <taxon>Hyphomicrobiales</taxon>
        <taxon>Aestuariivirgaceae</taxon>
        <taxon>Taklimakanibacter</taxon>
    </lineage>
</organism>
<dbReference type="EMBL" id="JAENHL010000007">
    <property type="protein sequence ID" value="MBK1867987.1"/>
    <property type="molecule type" value="Genomic_DNA"/>
</dbReference>
<reference evidence="1" key="1">
    <citation type="submission" date="2021-01" db="EMBL/GenBank/DDBJ databases">
        <authorList>
            <person name="Sun Q."/>
        </authorList>
    </citation>
    <scope>NUCLEOTIDE SEQUENCE</scope>
    <source>
        <strain evidence="1">YIM B02566</strain>
    </source>
</reference>
<sequence>MELARLLVIEKGALLASDLDEPVQALGNPSEVEITVHDDSIAIGTTDNGFAEAHIFYQRQEISTCDEVRFHVWQRFLPSQMRSLNAAGEVSFQWNPDNSNETKESVLFRGTIAPDRA</sequence>
<protein>
    <submittedName>
        <fullName evidence="1">Uncharacterized protein</fullName>
    </submittedName>
</protein>
<comment type="caution">
    <text evidence="1">The sequence shown here is derived from an EMBL/GenBank/DDBJ whole genome shotgun (WGS) entry which is preliminary data.</text>
</comment>
<name>A0ACC5R5R4_9HYPH</name>
<evidence type="ECO:0000313" key="1">
    <source>
        <dbReference type="EMBL" id="MBK1867987.1"/>
    </source>
</evidence>